<evidence type="ECO:0000313" key="2">
    <source>
        <dbReference type="Ensembl" id="ENSCMIP00000036781.1"/>
    </source>
</evidence>
<feature type="compositionally biased region" description="Basic and acidic residues" evidence="1">
    <location>
        <begin position="168"/>
        <end position="185"/>
    </location>
</feature>
<dbReference type="Proteomes" id="UP000314986">
    <property type="component" value="Unassembled WGS sequence"/>
</dbReference>
<reference evidence="3" key="1">
    <citation type="journal article" date="2006" name="Science">
        <title>Ancient noncoding elements conserved in the human genome.</title>
        <authorList>
            <person name="Venkatesh B."/>
            <person name="Kirkness E.F."/>
            <person name="Loh Y.H."/>
            <person name="Halpern A.L."/>
            <person name="Lee A.P."/>
            <person name="Johnson J."/>
            <person name="Dandona N."/>
            <person name="Viswanathan L.D."/>
            <person name="Tay A."/>
            <person name="Venter J.C."/>
            <person name="Strausberg R.L."/>
            <person name="Brenner S."/>
        </authorList>
    </citation>
    <scope>NUCLEOTIDE SEQUENCE [LARGE SCALE GENOMIC DNA]</scope>
</reference>
<reference evidence="2" key="4">
    <citation type="submission" date="2025-08" db="UniProtKB">
        <authorList>
            <consortium name="Ensembl"/>
        </authorList>
    </citation>
    <scope>IDENTIFICATION</scope>
</reference>
<reference evidence="3" key="2">
    <citation type="journal article" date="2007" name="PLoS Biol.">
        <title>Survey sequencing and comparative analysis of the elephant shark (Callorhinchus milii) genome.</title>
        <authorList>
            <person name="Venkatesh B."/>
            <person name="Kirkness E.F."/>
            <person name="Loh Y.H."/>
            <person name="Halpern A.L."/>
            <person name="Lee A.P."/>
            <person name="Johnson J."/>
            <person name="Dandona N."/>
            <person name="Viswanathan L.D."/>
            <person name="Tay A."/>
            <person name="Venter J.C."/>
            <person name="Strausberg R.L."/>
            <person name="Brenner S."/>
        </authorList>
    </citation>
    <scope>NUCLEOTIDE SEQUENCE [LARGE SCALE GENOMIC DNA]</scope>
</reference>
<dbReference type="STRING" id="7868.ENSCMIP00000036781"/>
<dbReference type="GeneTree" id="ENSGT00390000007284"/>
<dbReference type="Gene3D" id="3.40.50.150">
    <property type="entry name" value="Vaccinia Virus protein VP39"/>
    <property type="match status" value="1"/>
</dbReference>
<accession>A0A4W3JB58</accession>
<dbReference type="InterPro" id="IPR029063">
    <property type="entry name" value="SAM-dependent_MTases_sf"/>
</dbReference>
<proteinExistence type="predicted"/>
<evidence type="ECO:0000313" key="3">
    <source>
        <dbReference type="Proteomes" id="UP000314986"/>
    </source>
</evidence>
<dbReference type="GO" id="GO:0010420">
    <property type="term" value="F:polyprenyldihydroxybenzoate methyltransferase activity"/>
    <property type="evidence" value="ECO:0007669"/>
    <property type="project" value="InterPro"/>
</dbReference>
<dbReference type="SUPFAM" id="SSF53335">
    <property type="entry name" value="S-adenosyl-L-methionine-dependent methyltransferases"/>
    <property type="match status" value="1"/>
</dbReference>
<dbReference type="AlphaFoldDB" id="A0A4W3JB58"/>
<dbReference type="InterPro" id="IPR010233">
    <property type="entry name" value="UbiG_MeTrfase"/>
</dbReference>
<dbReference type="GO" id="GO:0061542">
    <property type="term" value="F:3-demethylubiquinol 3-O-methyltransferase activity"/>
    <property type="evidence" value="ECO:0007669"/>
    <property type="project" value="InterPro"/>
</dbReference>
<sequence>MCLYSRKNLPWTHPCFPTTSPSLFFPRSLKESLLPSLVPSSPTTPFTASPLTSSFKGLSLNGSGLISHMPEGSLFLTTINKTTLSYAIAIVVAEKVLRIVPSGTHEWQKFISPEELEKILKFNGFTVETVNGMLYNPLSASWSWITNTSVNYALHAVKCRVDNLEFKSEPERDQGQNEGTHHSESRSGSTV</sequence>
<reference evidence="2" key="5">
    <citation type="submission" date="2025-09" db="UniProtKB">
        <authorList>
            <consortium name="Ensembl"/>
        </authorList>
    </citation>
    <scope>IDENTIFICATION</scope>
</reference>
<reference evidence="3" key="3">
    <citation type="journal article" date="2014" name="Nature">
        <title>Elephant shark genome provides unique insights into gnathostome evolution.</title>
        <authorList>
            <consortium name="International Elephant Shark Genome Sequencing Consortium"/>
            <person name="Venkatesh B."/>
            <person name="Lee A.P."/>
            <person name="Ravi V."/>
            <person name="Maurya A.K."/>
            <person name="Lian M.M."/>
            <person name="Swann J.B."/>
            <person name="Ohta Y."/>
            <person name="Flajnik M.F."/>
            <person name="Sutoh Y."/>
            <person name="Kasahara M."/>
            <person name="Hoon S."/>
            <person name="Gangu V."/>
            <person name="Roy S.W."/>
            <person name="Irimia M."/>
            <person name="Korzh V."/>
            <person name="Kondrychyn I."/>
            <person name="Lim Z.W."/>
            <person name="Tay B.H."/>
            <person name="Tohari S."/>
            <person name="Kong K.W."/>
            <person name="Ho S."/>
            <person name="Lorente-Galdos B."/>
            <person name="Quilez J."/>
            <person name="Marques-Bonet T."/>
            <person name="Raney B.J."/>
            <person name="Ingham P.W."/>
            <person name="Tay A."/>
            <person name="Hillier L.W."/>
            <person name="Minx P."/>
            <person name="Boehm T."/>
            <person name="Wilson R.K."/>
            <person name="Brenner S."/>
            <person name="Warren W.C."/>
        </authorList>
    </citation>
    <scope>NUCLEOTIDE SEQUENCE [LARGE SCALE GENOMIC DNA]</scope>
</reference>
<dbReference type="Ensembl" id="ENSCMIT00000037322.1">
    <property type="protein sequence ID" value="ENSCMIP00000036781.1"/>
    <property type="gene ID" value="ENSCMIG00000015527.1"/>
</dbReference>
<keyword evidence="3" id="KW-1185">Reference proteome</keyword>
<evidence type="ECO:0000256" key="1">
    <source>
        <dbReference type="SAM" id="MobiDB-lite"/>
    </source>
</evidence>
<dbReference type="NCBIfam" id="TIGR01983">
    <property type="entry name" value="UbiG"/>
    <property type="match status" value="1"/>
</dbReference>
<organism evidence="2 3">
    <name type="scientific">Callorhinchus milii</name>
    <name type="common">Ghost shark</name>
    <dbReference type="NCBI Taxonomy" id="7868"/>
    <lineage>
        <taxon>Eukaryota</taxon>
        <taxon>Metazoa</taxon>
        <taxon>Chordata</taxon>
        <taxon>Craniata</taxon>
        <taxon>Vertebrata</taxon>
        <taxon>Chondrichthyes</taxon>
        <taxon>Holocephali</taxon>
        <taxon>Chimaeriformes</taxon>
        <taxon>Callorhinchidae</taxon>
        <taxon>Callorhinchus</taxon>
    </lineage>
</organism>
<protein>
    <submittedName>
        <fullName evidence="2">Uncharacterized protein</fullName>
    </submittedName>
</protein>
<name>A0A4W3JB58_CALMI</name>
<feature type="region of interest" description="Disordered" evidence="1">
    <location>
        <begin position="168"/>
        <end position="191"/>
    </location>
</feature>
<dbReference type="InParanoid" id="A0A4W3JB58"/>